<proteinExistence type="predicted"/>
<dbReference type="EMBL" id="GBXM01000386">
    <property type="protein sequence ID" value="JAI08192.1"/>
    <property type="molecule type" value="Transcribed_RNA"/>
</dbReference>
<dbReference type="AlphaFoldDB" id="A0A0E9Y0I1"/>
<protein>
    <submittedName>
        <fullName evidence="2">Uncharacterized protein</fullName>
    </submittedName>
</protein>
<feature type="compositionally biased region" description="Polar residues" evidence="1">
    <location>
        <begin position="8"/>
        <end position="20"/>
    </location>
</feature>
<reference evidence="2" key="1">
    <citation type="submission" date="2014-11" db="EMBL/GenBank/DDBJ databases">
        <authorList>
            <person name="Amaro Gonzalez C."/>
        </authorList>
    </citation>
    <scope>NUCLEOTIDE SEQUENCE</scope>
</reference>
<feature type="region of interest" description="Disordered" evidence="1">
    <location>
        <begin position="1"/>
        <end position="20"/>
    </location>
</feature>
<reference evidence="2" key="2">
    <citation type="journal article" date="2015" name="Fish Shellfish Immunol.">
        <title>Early steps in the European eel (Anguilla anguilla)-Vibrio vulnificus interaction in the gills: Role of the RtxA13 toxin.</title>
        <authorList>
            <person name="Callol A."/>
            <person name="Pajuelo D."/>
            <person name="Ebbesson L."/>
            <person name="Teles M."/>
            <person name="MacKenzie S."/>
            <person name="Amaro C."/>
        </authorList>
    </citation>
    <scope>NUCLEOTIDE SEQUENCE</scope>
</reference>
<organism evidence="2">
    <name type="scientific">Anguilla anguilla</name>
    <name type="common">European freshwater eel</name>
    <name type="synonym">Muraena anguilla</name>
    <dbReference type="NCBI Taxonomy" id="7936"/>
    <lineage>
        <taxon>Eukaryota</taxon>
        <taxon>Metazoa</taxon>
        <taxon>Chordata</taxon>
        <taxon>Craniata</taxon>
        <taxon>Vertebrata</taxon>
        <taxon>Euteleostomi</taxon>
        <taxon>Actinopterygii</taxon>
        <taxon>Neopterygii</taxon>
        <taxon>Teleostei</taxon>
        <taxon>Anguilliformes</taxon>
        <taxon>Anguillidae</taxon>
        <taxon>Anguilla</taxon>
    </lineage>
</organism>
<name>A0A0E9Y0I1_ANGAN</name>
<evidence type="ECO:0000256" key="1">
    <source>
        <dbReference type="SAM" id="MobiDB-lite"/>
    </source>
</evidence>
<sequence length="20" mass="2132">MVKRSMAGDSSTSITLALYT</sequence>
<accession>A0A0E9Y0I1</accession>
<evidence type="ECO:0000313" key="2">
    <source>
        <dbReference type="EMBL" id="JAI08192.1"/>
    </source>
</evidence>